<dbReference type="HOGENOM" id="CLU_2358283_0_0_5"/>
<evidence type="ECO:0000313" key="2">
    <source>
        <dbReference type="Proteomes" id="UP000009887"/>
    </source>
</evidence>
<dbReference type="RefSeq" id="WP_004213392.1">
    <property type="nucleotide sequence ID" value="NZ_JH992907.1"/>
</dbReference>
<dbReference type="EMBL" id="AGZU01000023">
    <property type="protein sequence ID" value="EKU72340.1"/>
    <property type="molecule type" value="Genomic_DNA"/>
</dbReference>
<keyword evidence="2" id="KW-1185">Reference proteome</keyword>
<accession>K9D457</accession>
<evidence type="ECO:0000313" key="1">
    <source>
        <dbReference type="EMBL" id="EKU72340.1"/>
    </source>
</evidence>
<protein>
    <submittedName>
        <fullName evidence="1">Uncharacterized protein</fullName>
    </submittedName>
</protein>
<gene>
    <name evidence="1" type="ORF">HMPREF9718_05037</name>
</gene>
<name>K9D457_SPHYA</name>
<dbReference type="AlphaFoldDB" id="K9D457"/>
<comment type="caution">
    <text evidence="1">The sequence shown here is derived from an EMBL/GenBank/DDBJ whole genome shotgun (WGS) entry which is preliminary data.</text>
</comment>
<reference evidence="1 2" key="1">
    <citation type="submission" date="2012-09" db="EMBL/GenBank/DDBJ databases">
        <title>The Genome Sequence of Sphingobium yanoikuyae ATCC 51230.</title>
        <authorList>
            <consortium name="The Broad Institute Genome Sequencing Platform"/>
            <person name="Earl A."/>
            <person name="Ward D."/>
            <person name="Feldgarden M."/>
            <person name="Gevers D."/>
            <person name="Huys G."/>
            <person name="Walker B."/>
            <person name="Young S.K."/>
            <person name="Zeng Q."/>
            <person name="Gargeya S."/>
            <person name="Fitzgerald M."/>
            <person name="Haas B."/>
            <person name="Abouelleil A."/>
            <person name="Alvarado L."/>
            <person name="Arachchi H.M."/>
            <person name="Berlin A.M."/>
            <person name="Chapman S.B."/>
            <person name="Goldberg J."/>
            <person name="Griggs A."/>
            <person name="Gujja S."/>
            <person name="Hansen M."/>
            <person name="Howarth C."/>
            <person name="Imamovic A."/>
            <person name="Larimer J."/>
            <person name="McCowen C."/>
            <person name="Montmayeur A."/>
            <person name="Murphy C."/>
            <person name="Neiman D."/>
            <person name="Pearson M."/>
            <person name="Priest M."/>
            <person name="Roberts A."/>
            <person name="Saif S."/>
            <person name="Shea T."/>
            <person name="Sisk P."/>
            <person name="Sykes S."/>
            <person name="Wortman J."/>
            <person name="Nusbaum C."/>
            <person name="Birren B."/>
        </authorList>
    </citation>
    <scope>NUCLEOTIDE SEQUENCE [LARGE SCALE GENOMIC DNA]</scope>
    <source>
        <strain evidence="1 2">ATCC 51230</strain>
    </source>
</reference>
<proteinExistence type="predicted"/>
<organism evidence="1 2">
    <name type="scientific">Sphingobium yanoikuyae ATCC 51230</name>
    <dbReference type="NCBI Taxonomy" id="883163"/>
    <lineage>
        <taxon>Bacteria</taxon>
        <taxon>Pseudomonadati</taxon>
        <taxon>Pseudomonadota</taxon>
        <taxon>Alphaproteobacteria</taxon>
        <taxon>Sphingomonadales</taxon>
        <taxon>Sphingomonadaceae</taxon>
        <taxon>Sphingobium</taxon>
    </lineage>
</organism>
<dbReference type="Proteomes" id="UP000009887">
    <property type="component" value="Unassembled WGS sequence"/>
</dbReference>
<dbReference type="PATRIC" id="fig|883163.3.peg.5056"/>
<sequence length="96" mass="11011">MRTAVYITVGKTNRNPVALADLARRQANYLGPQGFRAMRDQTDESFEERGYHRLVFSSGELAARFQERVEENCDPAVSTEARRIKPKVKKLKSPKR</sequence>